<comment type="caution">
    <text evidence="1">The sequence shown here is derived from an EMBL/GenBank/DDBJ whole genome shotgun (WGS) entry which is preliminary data.</text>
</comment>
<proteinExistence type="predicted"/>
<organism evidence="1 2">
    <name type="scientific">Solanum commersonii</name>
    <name type="common">Commerson's wild potato</name>
    <name type="synonym">Commerson's nightshade</name>
    <dbReference type="NCBI Taxonomy" id="4109"/>
    <lineage>
        <taxon>Eukaryota</taxon>
        <taxon>Viridiplantae</taxon>
        <taxon>Streptophyta</taxon>
        <taxon>Embryophyta</taxon>
        <taxon>Tracheophyta</taxon>
        <taxon>Spermatophyta</taxon>
        <taxon>Magnoliopsida</taxon>
        <taxon>eudicotyledons</taxon>
        <taxon>Gunneridae</taxon>
        <taxon>Pentapetalae</taxon>
        <taxon>asterids</taxon>
        <taxon>lamiids</taxon>
        <taxon>Solanales</taxon>
        <taxon>Solanaceae</taxon>
        <taxon>Solanoideae</taxon>
        <taxon>Solaneae</taxon>
        <taxon>Solanum</taxon>
    </lineage>
</organism>
<keyword evidence="2" id="KW-1185">Reference proteome</keyword>
<name>A0A9J5Z3Q3_SOLCO</name>
<evidence type="ECO:0000313" key="2">
    <source>
        <dbReference type="Proteomes" id="UP000824120"/>
    </source>
</evidence>
<accession>A0A9J5Z3Q3</accession>
<dbReference type="AlphaFoldDB" id="A0A9J5Z3Q3"/>
<dbReference type="Proteomes" id="UP000824120">
    <property type="component" value="Chromosome 5"/>
</dbReference>
<evidence type="ECO:0000313" key="1">
    <source>
        <dbReference type="EMBL" id="KAG5606560.1"/>
    </source>
</evidence>
<reference evidence="1 2" key="1">
    <citation type="submission" date="2020-09" db="EMBL/GenBank/DDBJ databases">
        <title>De no assembly of potato wild relative species, Solanum commersonii.</title>
        <authorList>
            <person name="Cho K."/>
        </authorList>
    </citation>
    <scope>NUCLEOTIDE SEQUENCE [LARGE SCALE GENOMIC DNA]</scope>
    <source>
        <strain evidence="1">LZ3.2</strain>
        <tissue evidence="1">Leaf</tissue>
    </source>
</reference>
<sequence>MNRTSMSSFTLHRAFGSILQPNLLRPRVLPFYFSVSGPWEHGALETSLSEEEASSSSSS</sequence>
<dbReference type="EMBL" id="JACXVP010000005">
    <property type="protein sequence ID" value="KAG5606560.1"/>
    <property type="molecule type" value="Genomic_DNA"/>
</dbReference>
<protein>
    <submittedName>
        <fullName evidence="1">Uncharacterized protein</fullName>
    </submittedName>
</protein>
<gene>
    <name evidence="1" type="ORF">H5410_028052</name>
</gene>